<feature type="region of interest" description="Disordered" evidence="1">
    <location>
        <begin position="1"/>
        <end position="31"/>
    </location>
</feature>
<reference evidence="2" key="1">
    <citation type="submission" date="2025-08" db="UniProtKB">
        <authorList>
            <consortium name="RefSeq"/>
        </authorList>
    </citation>
    <scope>IDENTIFICATION</scope>
    <source>
        <tissue evidence="2">Leukocyte</tissue>
    </source>
</reference>
<dbReference type="RefSeq" id="XP_020010297.1">
    <property type="nucleotide sequence ID" value="XM_020154708.1"/>
</dbReference>
<feature type="region of interest" description="Disordered" evidence="1">
    <location>
        <begin position="60"/>
        <end position="101"/>
    </location>
</feature>
<protein>
    <submittedName>
        <fullName evidence="2">Uncharacterized protein LOC109679533</fullName>
    </submittedName>
</protein>
<gene>
    <name evidence="2" type="primary">LOC109679533</name>
</gene>
<feature type="region of interest" description="Disordered" evidence="1">
    <location>
        <begin position="318"/>
        <end position="341"/>
    </location>
</feature>
<dbReference type="AlphaFoldDB" id="A0A8B7TU35"/>
<proteinExistence type="predicted"/>
<organism evidence="2">
    <name type="scientific">Castor canadensis</name>
    <name type="common">American beaver</name>
    <dbReference type="NCBI Taxonomy" id="51338"/>
    <lineage>
        <taxon>Eukaryota</taxon>
        <taxon>Metazoa</taxon>
        <taxon>Chordata</taxon>
        <taxon>Craniata</taxon>
        <taxon>Vertebrata</taxon>
        <taxon>Euteleostomi</taxon>
        <taxon>Mammalia</taxon>
        <taxon>Eutheria</taxon>
        <taxon>Euarchontoglires</taxon>
        <taxon>Glires</taxon>
        <taxon>Rodentia</taxon>
        <taxon>Castorimorpha</taxon>
        <taxon>Castoridae</taxon>
        <taxon>Castor</taxon>
    </lineage>
</organism>
<feature type="compositionally biased region" description="Low complexity" evidence="1">
    <location>
        <begin position="224"/>
        <end position="245"/>
    </location>
</feature>
<accession>A0A8B7TU35</accession>
<feature type="compositionally biased region" description="Low complexity" evidence="1">
    <location>
        <begin position="17"/>
        <end position="29"/>
    </location>
</feature>
<feature type="region of interest" description="Disordered" evidence="1">
    <location>
        <begin position="159"/>
        <end position="257"/>
    </location>
</feature>
<evidence type="ECO:0000256" key="1">
    <source>
        <dbReference type="SAM" id="MobiDB-lite"/>
    </source>
</evidence>
<feature type="compositionally biased region" description="Gly residues" evidence="1">
    <location>
        <begin position="165"/>
        <end position="181"/>
    </location>
</feature>
<sequence>MRARASPLRAGGGSRGGSRPVSGSLGGLPASVRRGLAPLARGVSGGGVCWGSVVWRTSRSVPPLPSPSRRRRRRRCCRRRRREGLSARSRPVSPAVGADGGVPAPAWARVARRAPRAGRRDGGCPSPGGRGPYACGVLSSEAAEAVVLPGVRTSAESRVGVPVDGAGGRGRSLLAGGGDSSRGGCSSDSAGLRLPGVAGDGGTAPVGGRWDPAWFPRRPRAVRSAGLSPSASPSGVGLPSALAVADPRRAPGRPVAVRRSVTCAGVEPRPARRGRGLGLDEASPWVRRRRRVRVGPSRVGARARDRRCAAGALAVRFPCVGPGPGGRPGSPRRSFPRRPRG</sequence>
<name>A0A8B7TU35_CASCN</name>
<feature type="compositionally biased region" description="Low complexity" evidence="1">
    <location>
        <begin position="182"/>
        <end position="191"/>
    </location>
</feature>
<feature type="compositionally biased region" description="Low complexity" evidence="1">
    <location>
        <begin position="86"/>
        <end position="101"/>
    </location>
</feature>
<feature type="compositionally biased region" description="Basic residues" evidence="1">
    <location>
        <begin position="68"/>
        <end position="82"/>
    </location>
</feature>
<evidence type="ECO:0000313" key="2">
    <source>
        <dbReference type="RefSeq" id="XP_020010297.1"/>
    </source>
</evidence>
<dbReference type="KEGG" id="ccan:109679533"/>